<sequence length="273" mass="28699">MTGRLTDRVAFVTGAARGQGRAHAVRMAREGADIIAVDIAGPLPPCVPYDSATGADLAETVRLVEATGRRIRAAAVDTRDLDGLRKTVDEGVGDFGRLDVVVANAGIAVPEPWDAITPQSFRDVIDINVTGTWNTVAVAAPHLVEGGRGGSIVLISSAAGIKMQPFMVHYTASKHAVAGMARALAAELGRHAIRVNSVHPGPVNSAMGTGEMVTRLGAAMETNPQLAHMMTPFLPTWVLEPEDIADTVCWLASDESRYLTAAAIPVDQGSTQY</sequence>
<gene>
    <name evidence="4" type="ORF">B7C42_02190</name>
</gene>
<comment type="similarity">
    <text evidence="1">Belongs to the short-chain dehydrogenases/reductases (SDR) family.</text>
</comment>
<proteinExistence type="inferred from homology"/>
<dbReference type="InterPro" id="IPR002347">
    <property type="entry name" value="SDR_fam"/>
</dbReference>
<protein>
    <submittedName>
        <fullName evidence="4">Putative short-chain type dehydrogenase/reductase</fullName>
        <ecNumber evidence="4">1.1.1.-</ecNumber>
    </submittedName>
</protein>
<dbReference type="NCBIfam" id="TIGR03971">
    <property type="entry name" value="SDR_subfam_1"/>
    <property type="match status" value="1"/>
</dbReference>
<dbReference type="FunFam" id="3.40.50.720:FF:000084">
    <property type="entry name" value="Short-chain dehydrogenase reductase"/>
    <property type="match status" value="1"/>
</dbReference>
<dbReference type="Pfam" id="PF13561">
    <property type="entry name" value="adh_short_C2"/>
    <property type="match status" value="1"/>
</dbReference>
<dbReference type="EMBL" id="NGAF01000003">
    <property type="protein sequence ID" value="OXR45898.1"/>
    <property type="molecule type" value="Genomic_DNA"/>
</dbReference>
<evidence type="ECO:0000256" key="3">
    <source>
        <dbReference type="ARBA" id="ARBA00023027"/>
    </source>
</evidence>
<keyword evidence="2 4" id="KW-0560">Oxidoreductase</keyword>
<name>A0A231HAL9_9NOCA</name>
<organism evidence="4 5">
    <name type="scientific">Nocardia cerradoensis</name>
    <dbReference type="NCBI Taxonomy" id="85688"/>
    <lineage>
        <taxon>Bacteria</taxon>
        <taxon>Bacillati</taxon>
        <taxon>Actinomycetota</taxon>
        <taxon>Actinomycetes</taxon>
        <taxon>Mycobacteriales</taxon>
        <taxon>Nocardiaceae</taxon>
        <taxon>Nocardia</taxon>
    </lineage>
</organism>
<dbReference type="PRINTS" id="PR00081">
    <property type="entry name" value="GDHRDH"/>
</dbReference>
<evidence type="ECO:0000313" key="5">
    <source>
        <dbReference type="Proteomes" id="UP000215506"/>
    </source>
</evidence>
<dbReference type="AlphaFoldDB" id="A0A231HAL9"/>
<dbReference type="PROSITE" id="PS00061">
    <property type="entry name" value="ADH_SHORT"/>
    <property type="match status" value="1"/>
</dbReference>
<dbReference type="NCBIfam" id="NF009467">
    <property type="entry name" value="PRK12826.1-3"/>
    <property type="match status" value="1"/>
</dbReference>
<dbReference type="InterPro" id="IPR036291">
    <property type="entry name" value="NAD(P)-bd_dom_sf"/>
</dbReference>
<keyword evidence="5" id="KW-1185">Reference proteome</keyword>
<keyword evidence="3" id="KW-0520">NAD</keyword>
<evidence type="ECO:0000313" key="4">
    <source>
        <dbReference type="EMBL" id="OXR45898.1"/>
    </source>
</evidence>
<dbReference type="InterPro" id="IPR020904">
    <property type="entry name" value="Sc_DH/Rdtase_CS"/>
</dbReference>
<comment type="caution">
    <text evidence="4">The sequence shown here is derived from an EMBL/GenBank/DDBJ whole genome shotgun (WGS) entry which is preliminary data.</text>
</comment>
<dbReference type="EC" id="1.1.1.-" evidence="4"/>
<dbReference type="RefSeq" id="WP_039778148.1">
    <property type="nucleotide sequence ID" value="NZ_JAAXOR010000001.1"/>
</dbReference>
<dbReference type="Gene3D" id="3.40.50.720">
    <property type="entry name" value="NAD(P)-binding Rossmann-like Domain"/>
    <property type="match status" value="1"/>
</dbReference>
<dbReference type="Proteomes" id="UP000215506">
    <property type="component" value="Unassembled WGS sequence"/>
</dbReference>
<dbReference type="PANTHER" id="PTHR24321">
    <property type="entry name" value="DEHYDROGENASES, SHORT CHAIN"/>
    <property type="match status" value="1"/>
</dbReference>
<evidence type="ECO:0000256" key="2">
    <source>
        <dbReference type="ARBA" id="ARBA00023002"/>
    </source>
</evidence>
<dbReference type="SUPFAM" id="SSF51735">
    <property type="entry name" value="NAD(P)-binding Rossmann-fold domains"/>
    <property type="match status" value="1"/>
</dbReference>
<dbReference type="InterPro" id="IPR023985">
    <property type="entry name" value="SDR_subfam_1"/>
</dbReference>
<evidence type="ECO:0000256" key="1">
    <source>
        <dbReference type="ARBA" id="ARBA00006484"/>
    </source>
</evidence>
<dbReference type="GO" id="GO:0016491">
    <property type="term" value="F:oxidoreductase activity"/>
    <property type="evidence" value="ECO:0007669"/>
    <property type="project" value="UniProtKB-KW"/>
</dbReference>
<dbReference type="PRINTS" id="PR00080">
    <property type="entry name" value="SDRFAMILY"/>
</dbReference>
<dbReference type="PANTHER" id="PTHR24321:SF8">
    <property type="entry name" value="ESTRADIOL 17-BETA-DEHYDROGENASE 8-RELATED"/>
    <property type="match status" value="1"/>
</dbReference>
<dbReference type="CDD" id="cd05233">
    <property type="entry name" value="SDR_c"/>
    <property type="match status" value="1"/>
</dbReference>
<accession>A0A231HAL9</accession>
<reference evidence="4 5" key="1">
    <citation type="submission" date="2017-07" db="EMBL/GenBank/DDBJ databases">
        <title>First draft Genome Sequence of Nocardia cerradoensis isolated from human infection.</title>
        <authorList>
            <person name="Carrasco G."/>
        </authorList>
    </citation>
    <scope>NUCLEOTIDE SEQUENCE [LARGE SCALE GENOMIC DNA]</scope>
    <source>
        <strain evidence="4 5">CNM20130759</strain>
    </source>
</reference>